<evidence type="ECO:0000256" key="5">
    <source>
        <dbReference type="ARBA" id="ARBA00022842"/>
    </source>
</evidence>
<sequence>MAPTMVSQQETLEAHPMNGGDGINSYSQNSCYQRGVIDAAKLVIIEAVTEKLDLKNPIFDSSCNSFRIADFGCSTGPNTFLAVQNIVEAVEQKYEKSALEVPEFQVFFNDHVDNDFNILFRTLPPARKYFAAGVPGSFYSRVFPKASLHFVHCSYALHWLSKVPKEITEEGSPAWNKGRIHYTGVEKHVLKAYFGQFQKDFDIFLKARAQELIAGGLMVIQMPGLPTGEVLFSRTGAGLLHALLGASLMDMVKMGVISEDKVDSFNLPQYHPSTEELEMVIEMNNSFTIERIGALNHPLRNVPFDVKMTSAQVRAIMEGMLKEHFGDEIMDELFELYTKKLADNYIVFDKEIRRDVDFCLVLKRKNN</sequence>
<dbReference type="InterPro" id="IPR029063">
    <property type="entry name" value="SAM-dependent_MTases_sf"/>
</dbReference>
<dbReference type="SUPFAM" id="SSF53335">
    <property type="entry name" value="S-adenosyl-L-methionine-dependent methyltransferases"/>
    <property type="match status" value="1"/>
</dbReference>
<keyword evidence="5" id="KW-0460">Magnesium</keyword>
<dbReference type="Gene3D" id="3.40.50.150">
    <property type="entry name" value="Vaccinia Virus protein VP39"/>
    <property type="match status" value="1"/>
</dbReference>
<dbReference type="InterPro" id="IPR005299">
    <property type="entry name" value="MeTrfase_7"/>
</dbReference>
<comment type="similarity">
    <text evidence="1">Belongs to the methyltransferase superfamily. Type-7 methyltransferase family.</text>
</comment>
<dbReference type="GO" id="GO:0032259">
    <property type="term" value="P:methylation"/>
    <property type="evidence" value="ECO:0007669"/>
    <property type="project" value="UniProtKB-KW"/>
</dbReference>
<keyword evidence="3 6" id="KW-0808">Transferase</keyword>
<dbReference type="InterPro" id="IPR042086">
    <property type="entry name" value="MeTrfase_capping"/>
</dbReference>
<protein>
    <submittedName>
        <fullName evidence="6">Loganic acid O-methyltransferase</fullName>
    </submittedName>
</protein>
<keyword evidence="2 6" id="KW-0489">Methyltransferase</keyword>
<dbReference type="Pfam" id="PF03492">
    <property type="entry name" value="Methyltransf_7"/>
    <property type="match status" value="1"/>
</dbReference>
<dbReference type="PANTHER" id="PTHR31009">
    <property type="entry name" value="S-ADENOSYL-L-METHIONINE:CARBOXYL METHYLTRANSFERASE FAMILY PROTEIN"/>
    <property type="match status" value="1"/>
</dbReference>
<accession>A0A126KG61</accession>
<name>A0A126KG61_LONJA</name>
<reference evidence="6" key="1">
    <citation type="submission" date="2015-03" db="EMBL/GenBank/DDBJ databases">
        <title>Biochemical characterization of loganic acid O-methyltransferase from Lonicera japonica.</title>
        <authorList>
            <person name="Edge A."/>
            <person name="Salim V."/>
            <person name="De Luca V."/>
        </authorList>
    </citation>
    <scope>NUCLEOTIDE SEQUENCE</scope>
</reference>
<dbReference type="Gene3D" id="1.10.1200.270">
    <property type="entry name" value="Methyltransferase, alpha-helical capping domain"/>
    <property type="match status" value="1"/>
</dbReference>
<dbReference type="EMBL" id="KP890789">
    <property type="protein sequence ID" value="AMB61019.1"/>
    <property type="molecule type" value="mRNA"/>
</dbReference>
<dbReference type="GO" id="GO:0046872">
    <property type="term" value="F:metal ion binding"/>
    <property type="evidence" value="ECO:0007669"/>
    <property type="project" value="UniProtKB-KW"/>
</dbReference>
<evidence type="ECO:0000256" key="2">
    <source>
        <dbReference type="ARBA" id="ARBA00022603"/>
    </source>
</evidence>
<keyword evidence="4" id="KW-0479">Metal-binding</keyword>
<evidence type="ECO:0000256" key="3">
    <source>
        <dbReference type="ARBA" id="ARBA00022679"/>
    </source>
</evidence>
<evidence type="ECO:0000313" key="6">
    <source>
        <dbReference type="EMBL" id="AMB61019.1"/>
    </source>
</evidence>
<dbReference type="FunFam" id="3.40.50.150:FF:000103">
    <property type="entry name" value="SABATH methyltransferase 1"/>
    <property type="match status" value="1"/>
</dbReference>
<evidence type="ECO:0000256" key="1">
    <source>
        <dbReference type="ARBA" id="ARBA00007967"/>
    </source>
</evidence>
<evidence type="ECO:0000256" key="4">
    <source>
        <dbReference type="ARBA" id="ARBA00022723"/>
    </source>
</evidence>
<proteinExistence type="evidence at transcript level"/>
<dbReference type="GO" id="GO:0008168">
    <property type="term" value="F:methyltransferase activity"/>
    <property type="evidence" value="ECO:0007669"/>
    <property type="project" value="UniProtKB-KW"/>
</dbReference>
<organism evidence="6">
    <name type="scientific">Lonicera japonica</name>
    <name type="common">Japanese honeysuckle</name>
    <name type="synonym">Lonicera aureoreticulata</name>
    <dbReference type="NCBI Taxonomy" id="105884"/>
    <lineage>
        <taxon>Eukaryota</taxon>
        <taxon>Viridiplantae</taxon>
        <taxon>Streptophyta</taxon>
        <taxon>Embryophyta</taxon>
        <taxon>Tracheophyta</taxon>
        <taxon>Spermatophyta</taxon>
        <taxon>Magnoliopsida</taxon>
        <taxon>eudicotyledons</taxon>
        <taxon>Gunneridae</taxon>
        <taxon>Pentapetalae</taxon>
        <taxon>asterids</taxon>
        <taxon>campanulids</taxon>
        <taxon>Dipsacales</taxon>
        <taxon>Caprifoliaceae</taxon>
        <taxon>Lonicera</taxon>
    </lineage>
</organism>
<dbReference type="AlphaFoldDB" id="A0A126KG61"/>